<dbReference type="EMBL" id="JBHSOZ010000003">
    <property type="protein sequence ID" value="MFC5712090.1"/>
    <property type="molecule type" value="Genomic_DNA"/>
</dbReference>
<accession>A0ABW0YIC0</accession>
<organism evidence="1 2">
    <name type="scientific">Thalassorhabdus alkalitolerans</name>
    <dbReference type="NCBI Taxonomy" id="2282697"/>
    <lineage>
        <taxon>Bacteria</taxon>
        <taxon>Bacillati</taxon>
        <taxon>Bacillota</taxon>
        <taxon>Bacilli</taxon>
        <taxon>Bacillales</taxon>
        <taxon>Bacillaceae</taxon>
        <taxon>Thalassorhabdus</taxon>
    </lineage>
</organism>
<evidence type="ECO:0000313" key="2">
    <source>
        <dbReference type="Proteomes" id="UP001596142"/>
    </source>
</evidence>
<name>A0ABW0YIC0_9BACI</name>
<keyword evidence="2" id="KW-1185">Reference proteome</keyword>
<dbReference type="InterPro" id="IPR025619">
    <property type="entry name" value="YlzJ"/>
</dbReference>
<evidence type="ECO:0000313" key="1">
    <source>
        <dbReference type="EMBL" id="MFC5712090.1"/>
    </source>
</evidence>
<protein>
    <submittedName>
        <fullName evidence="1">YlzJ-like family protein</fullName>
    </submittedName>
</protein>
<dbReference type="Proteomes" id="UP001596142">
    <property type="component" value="Unassembled WGS sequence"/>
</dbReference>
<dbReference type="RefSeq" id="WP_054635343.1">
    <property type="nucleotide sequence ID" value="NZ_JBHSOZ010000003.1"/>
</dbReference>
<sequence>MILYTPVPMEAVYKEEHETTASQRSVPCEHGVVLLEEQEPNKWVITRLMSTDPQAYLQDCYQPGKVWTDSL</sequence>
<gene>
    <name evidence="1" type="ORF">ACFPU1_04810</name>
</gene>
<proteinExistence type="predicted"/>
<reference evidence="2" key="1">
    <citation type="journal article" date="2019" name="Int. J. Syst. Evol. Microbiol.">
        <title>The Global Catalogue of Microorganisms (GCM) 10K type strain sequencing project: providing services to taxonomists for standard genome sequencing and annotation.</title>
        <authorList>
            <consortium name="The Broad Institute Genomics Platform"/>
            <consortium name="The Broad Institute Genome Sequencing Center for Infectious Disease"/>
            <person name="Wu L."/>
            <person name="Ma J."/>
        </authorList>
    </citation>
    <scope>NUCLEOTIDE SEQUENCE [LARGE SCALE GENOMIC DNA]</scope>
    <source>
        <strain evidence="2">CECT 7184</strain>
    </source>
</reference>
<comment type="caution">
    <text evidence="1">The sequence shown here is derived from an EMBL/GenBank/DDBJ whole genome shotgun (WGS) entry which is preliminary data.</text>
</comment>
<dbReference type="Pfam" id="PF14035">
    <property type="entry name" value="YlzJ"/>
    <property type="match status" value="1"/>
</dbReference>